<sequence length="208" mass="22671" precursor="true">MTSELTLEIAAVAAGLVVDEGLEYGPAKRRAAQQVGRRTTRAADLPDNETLEDAVREHIALFCADTQPAELAALRQVAALWMARLAAFRPHLCGAVWRGTATRLSVVHLELFCNDSKEAEIALLDRQVDFDIGSVTGPRGRPIDVLVIDHPCRELGESVNVQLTVLDHDDLRGALKPDARGRSQRGDLAALQRLMQHSAQTRTPESAP</sequence>
<name>B1Y8H1_LEPCP</name>
<reference evidence="1 2" key="1">
    <citation type="submission" date="2008-03" db="EMBL/GenBank/DDBJ databases">
        <title>Complete sequence of Leptothrix cholodnii SP-6.</title>
        <authorList>
            <consortium name="US DOE Joint Genome Institute"/>
            <person name="Copeland A."/>
            <person name="Lucas S."/>
            <person name="Lapidus A."/>
            <person name="Glavina del Rio T."/>
            <person name="Dalin E."/>
            <person name="Tice H."/>
            <person name="Bruce D."/>
            <person name="Goodwin L."/>
            <person name="Pitluck S."/>
            <person name="Chertkov O."/>
            <person name="Brettin T."/>
            <person name="Detter J.C."/>
            <person name="Han C."/>
            <person name="Kuske C.R."/>
            <person name="Schmutz J."/>
            <person name="Larimer F."/>
            <person name="Land M."/>
            <person name="Hauser L."/>
            <person name="Kyrpides N."/>
            <person name="Lykidis A."/>
            <person name="Emerson D."/>
            <person name="Richardson P."/>
        </authorList>
    </citation>
    <scope>NUCLEOTIDE SEQUENCE [LARGE SCALE GENOMIC DNA]</scope>
    <source>
        <strain evidence="2">ATCC 51168 / LMG 8142 / SP-6</strain>
    </source>
</reference>
<dbReference type="eggNOG" id="ENOG502Z9TC">
    <property type="taxonomic scope" value="Bacteria"/>
</dbReference>
<evidence type="ECO:0000313" key="1">
    <source>
        <dbReference type="EMBL" id="ACB36237.1"/>
    </source>
</evidence>
<evidence type="ECO:0000313" key="2">
    <source>
        <dbReference type="Proteomes" id="UP000001693"/>
    </source>
</evidence>
<protein>
    <recommendedName>
        <fullName evidence="3">Nucleotidyltransferase</fullName>
    </recommendedName>
</protein>
<dbReference type="HOGENOM" id="CLU_086367_0_0_4"/>
<dbReference type="OrthoDB" id="9157371at2"/>
<dbReference type="AlphaFoldDB" id="B1Y8H1"/>
<dbReference type="EMBL" id="CP001013">
    <property type="protein sequence ID" value="ACB36237.1"/>
    <property type="molecule type" value="Genomic_DNA"/>
</dbReference>
<proteinExistence type="predicted"/>
<gene>
    <name evidence="1" type="ordered locus">Lcho_3983</name>
</gene>
<dbReference type="STRING" id="395495.Lcho_3983"/>
<accession>B1Y8H1</accession>
<organism evidence="1 2">
    <name type="scientific">Leptothrix cholodnii (strain ATCC 51168 / LMG 8142 / SP-6)</name>
    <name type="common">Leptothrix discophora (strain SP-6)</name>
    <dbReference type="NCBI Taxonomy" id="395495"/>
    <lineage>
        <taxon>Bacteria</taxon>
        <taxon>Pseudomonadati</taxon>
        <taxon>Pseudomonadota</taxon>
        <taxon>Betaproteobacteria</taxon>
        <taxon>Burkholderiales</taxon>
        <taxon>Sphaerotilaceae</taxon>
        <taxon>Leptothrix</taxon>
    </lineage>
</organism>
<evidence type="ECO:0008006" key="3">
    <source>
        <dbReference type="Google" id="ProtNLM"/>
    </source>
</evidence>
<keyword evidence="2" id="KW-1185">Reference proteome</keyword>
<dbReference type="KEGG" id="lch:Lcho_3983"/>
<dbReference type="Proteomes" id="UP000001693">
    <property type="component" value="Chromosome"/>
</dbReference>
<dbReference type="RefSeq" id="WP_012348982.1">
    <property type="nucleotide sequence ID" value="NC_010524.1"/>
</dbReference>